<protein>
    <submittedName>
        <fullName evidence="2">Uncharacterized protein</fullName>
    </submittedName>
</protein>
<proteinExistence type="predicted"/>
<evidence type="ECO:0000256" key="1">
    <source>
        <dbReference type="SAM" id="MobiDB-lite"/>
    </source>
</evidence>
<feature type="region of interest" description="Disordered" evidence="1">
    <location>
        <begin position="63"/>
        <end position="87"/>
    </location>
</feature>
<sequence>MDDRSDTHTDNDVPEHLMHRGFHLRSGKTSPFSCAENLLCCLCASYGTDERLDIFLFPEEIDESASQHRKDKPHKYIHDGCRKPEDA</sequence>
<evidence type="ECO:0000313" key="2">
    <source>
        <dbReference type="EMBL" id="MPM61332.1"/>
    </source>
</evidence>
<organism evidence="2">
    <name type="scientific">bioreactor metagenome</name>
    <dbReference type="NCBI Taxonomy" id="1076179"/>
    <lineage>
        <taxon>unclassified sequences</taxon>
        <taxon>metagenomes</taxon>
        <taxon>ecological metagenomes</taxon>
    </lineage>
</organism>
<reference evidence="2" key="1">
    <citation type="submission" date="2019-08" db="EMBL/GenBank/DDBJ databases">
        <authorList>
            <person name="Kucharzyk K."/>
            <person name="Murdoch R.W."/>
            <person name="Higgins S."/>
            <person name="Loffler F."/>
        </authorList>
    </citation>
    <scope>NUCLEOTIDE SEQUENCE</scope>
</reference>
<dbReference type="EMBL" id="VSSQ01018279">
    <property type="protein sequence ID" value="MPM61332.1"/>
    <property type="molecule type" value="Genomic_DNA"/>
</dbReference>
<dbReference type="AlphaFoldDB" id="A0A645B7E0"/>
<name>A0A645B7E0_9ZZZZ</name>
<feature type="compositionally biased region" description="Basic and acidic residues" evidence="1">
    <location>
        <begin position="74"/>
        <end position="87"/>
    </location>
</feature>
<accession>A0A645B7E0</accession>
<gene>
    <name evidence="2" type="ORF">SDC9_108190</name>
</gene>
<comment type="caution">
    <text evidence="2">The sequence shown here is derived from an EMBL/GenBank/DDBJ whole genome shotgun (WGS) entry which is preliminary data.</text>
</comment>